<organism evidence="1 2">
    <name type="scientific">Batillaria attramentaria</name>
    <dbReference type="NCBI Taxonomy" id="370345"/>
    <lineage>
        <taxon>Eukaryota</taxon>
        <taxon>Metazoa</taxon>
        <taxon>Spiralia</taxon>
        <taxon>Lophotrochozoa</taxon>
        <taxon>Mollusca</taxon>
        <taxon>Gastropoda</taxon>
        <taxon>Caenogastropoda</taxon>
        <taxon>Sorbeoconcha</taxon>
        <taxon>Cerithioidea</taxon>
        <taxon>Batillariidae</taxon>
        <taxon>Batillaria</taxon>
    </lineage>
</organism>
<gene>
    <name evidence="1" type="ORF">BaRGS_00022448</name>
</gene>
<comment type="caution">
    <text evidence="1">The sequence shown here is derived from an EMBL/GenBank/DDBJ whole genome shotgun (WGS) entry which is preliminary data.</text>
</comment>
<dbReference type="AlphaFoldDB" id="A0ABD0KGA6"/>
<dbReference type="EMBL" id="JACVVK020000181">
    <property type="protein sequence ID" value="KAK7486278.1"/>
    <property type="molecule type" value="Genomic_DNA"/>
</dbReference>
<proteinExistence type="predicted"/>
<protein>
    <submittedName>
        <fullName evidence="1">Uncharacterized protein</fullName>
    </submittedName>
</protein>
<keyword evidence="2" id="KW-1185">Reference proteome</keyword>
<dbReference type="Proteomes" id="UP001519460">
    <property type="component" value="Unassembled WGS sequence"/>
</dbReference>
<sequence length="80" mass="8710">MVGVSTKGVEKVHDLSESPVTAPRMLLNHQRRRSSRLPPGLIANLWTPLSEDVQMTNHDSSGCGGKLFDTCVSPSVRQVP</sequence>
<evidence type="ECO:0000313" key="2">
    <source>
        <dbReference type="Proteomes" id="UP001519460"/>
    </source>
</evidence>
<accession>A0ABD0KGA6</accession>
<reference evidence="1 2" key="1">
    <citation type="journal article" date="2023" name="Sci. Data">
        <title>Genome assembly of the Korean intertidal mud-creeper Batillaria attramentaria.</title>
        <authorList>
            <person name="Patra A.K."/>
            <person name="Ho P.T."/>
            <person name="Jun S."/>
            <person name="Lee S.J."/>
            <person name="Kim Y."/>
            <person name="Won Y.J."/>
        </authorList>
    </citation>
    <scope>NUCLEOTIDE SEQUENCE [LARGE SCALE GENOMIC DNA]</scope>
    <source>
        <strain evidence="1">Wonlab-2016</strain>
    </source>
</reference>
<evidence type="ECO:0000313" key="1">
    <source>
        <dbReference type="EMBL" id="KAK7486278.1"/>
    </source>
</evidence>
<name>A0ABD0KGA6_9CAEN</name>